<feature type="region of interest" description="Disordered" evidence="1">
    <location>
        <begin position="1"/>
        <end position="225"/>
    </location>
</feature>
<feature type="compositionally biased region" description="Polar residues" evidence="1">
    <location>
        <begin position="97"/>
        <end position="110"/>
    </location>
</feature>
<dbReference type="AlphaFoldDB" id="A0A4Y7TR71"/>
<feature type="compositionally biased region" description="Pro residues" evidence="1">
    <location>
        <begin position="146"/>
        <end position="157"/>
    </location>
</feature>
<evidence type="ECO:0000313" key="2">
    <source>
        <dbReference type="EMBL" id="TEB36471.1"/>
    </source>
</evidence>
<evidence type="ECO:0000313" key="3">
    <source>
        <dbReference type="Proteomes" id="UP000298030"/>
    </source>
</evidence>
<proteinExistence type="predicted"/>
<comment type="caution">
    <text evidence="2">The sequence shown here is derived from an EMBL/GenBank/DDBJ whole genome shotgun (WGS) entry which is preliminary data.</text>
</comment>
<reference evidence="2 3" key="1">
    <citation type="journal article" date="2019" name="Nat. Ecol. Evol.">
        <title>Megaphylogeny resolves global patterns of mushroom evolution.</title>
        <authorList>
            <person name="Varga T."/>
            <person name="Krizsan K."/>
            <person name="Foldi C."/>
            <person name="Dima B."/>
            <person name="Sanchez-Garcia M."/>
            <person name="Sanchez-Ramirez S."/>
            <person name="Szollosi G.J."/>
            <person name="Szarkandi J.G."/>
            <person name="Papp V."/>
            <person name="Albert L."/>
            <person name="Andreopoulos W."/>
            <person name="Angelini C."/>
            <person name="Antonin V."/>
            <person name="Barry K.W."/>
            <person name="Bougher N.L."/>
            <person name="Buchanan P."/>
            <person name="Buyck B."/>
            <person name="Bense V."/>
            <person name="Catcheside P."/>
            <person name="Chovatia M."/>
            <person name="Cooper J."/>
            <person name="Damon W."/>
            <person name="Desjardin D."/>
            <person name="Finy P."/>
            <person name="Geml J."/>
            <person name="Haridas S."/>
            <person name="Hughes K."/>
            <person name="Justo A."/>
            <person name="Karasinski D."/>
            <person name="Kautmanova I."/>
            <person name="Kiss B."/>
            <person name="Kocsube S."/>
            <person name="Kotiranta H."/>
            <person name="LaButti K.M."/>
            <person name="Lechner B.E."/>
            <person name="Liimatainen K."/>
            <person name="Lipzen A."/>
            <person name="Lukacs Z."/>
            <person name="Mihaltcheva S."/>
            <person name="Morgado L.N."/>
            <person name="Niskanen T."/>
            <person name="Noordeloos M.E."/>
            <person name="Ohm R.A."/>
            <person name="Ortiz-Santana B."/>
            <person name="Ovrebo C."/>
            <person name="Racz N."/>
            <person name="Riley R."/>
            <person name="Savchenko A."/>
            <person name="Shiryaev A."/>
            <person name="Soop K."/>
            <person name="Spirin V."/>
            <person name="Szebenyi C."/>
            <person name="Tomsovsky M."/>
            <person name="Tulloss R.E."/>
            <person name="Uehling J."/>
            <person name="Grigoriev I.V."/>
            <person name="Vagvolgyi C."/>
            <person name="Papp T."/>
            <person name="Martin F.M."/>
            <person name="Miettinen O."/>
            <person name="Hibbett D.S."/>
            <person name="Nagy L.G."/>
        </authorList>
    </citation>
    <scope>NUCLEOTIDE SEQUENCE [LARGE SCALE GENOMIC DNA]</scope>
    <source>
        <strain evidence="2 3">FP101781</strain>
    </source>
</reference>
<dbReference type="OrthoDB" id="3364608at2759"/>
<organism evidence="2 3">
    <name type="scientific">Coprinellus micaceus</name>
    <name type="common">Glistening ink-cap mushroom</name>
    <name type="synonym">Coprinus micaceus</name>
    <dbReference type="NCBI Taxonomy" id="71717"/>
    <lineage>
        <taxon>Eukaryota</taxon>
        <taxon>Fungi</taxon>
        <taxon>Dikarya</taxon>
        <taxon>Basidiomycota</taxon>
        <taxon>Agaricomycotina</taxon>
        <taxon>Agaricomycetes</taxon>
        <taxon>Agaricomycetidae</taxon>
        <taxon>Agaricales</taxon>
        <taxon>Agaricineae</taxon>
        <taxon>Psathyrellaceae</taxon>
        <taxon>Coprinellus</taxon>
    </lineage>
</organism>
<evidence type="ECO:0000256" key="1">
    <source>
        <dbReference type="SAM" id="MobiDB-lite"/>
    </source>
</evidence>
<dbReference type="Proteomes" id="UP000298030">
    <property type="component" value="Unassembled WGS sequence"/>
</dbReference>
<feature type="compositionally biased region" description="Basic and acidic residues" evidence="1">
    <location>
        <begin position="50"/>
        <end position="59"/>
    </location>
</feature>
<dbReference type="EMBL" id="QPFP01000005">
    <property type="protein sequence ID" value="TEB36471.1"/>
    <property type="molecule type" value="Genomic_DNA"/>
</dbReference>
<accession>A0A4Y7TR71</accession>
<name>A0A4Y7TR71_COPMI</name>
<sequence length="262" mass="28490">METSPRRSTRHSLKRSASQASLHSFPPTPPRTHRRRGRGRSRGSCDSDSDDAHASDKDVLPQLQDDNDAGSRKKRRLNVARLDDEDAEAKFWGAGELSNSKPSNTKASASRSKKPLIYQRFKPQSTTSSISSEQLASPPPSHRKPVIPPAAPAPGSPSPAATVSLPVTPVRRSKRKTSGSAAAVQLLRDSPSNPFIATPIEEGDEVESPSALTQGHESPTPAYEKPTVTYVFRGVKRVYQNPMYNHEKDRPMTPAPELEASG</sequence>
<feature type="compositionally biased region" description="Basic residues" evidence="1">
    <location>
        <begin position="31"/>
        <end position="41"/>
    </location>
</feature>
<protein>
    <submittedName>
        <fullName evidence="2">Uncharacterized protein</fullName>
    </submittedName>
</protein>
<feature type="compositionally biased region" description="Polar residues" evidence="1">
    <location>
        <begin position="122"/>
        <end position="135"/>
    </location>
</feature>
<dbReference type="STRING" id="71717.A0A4Y7TR71"/>
<gene>
    <name evidence="2" type="ORF">FA13DRAFT_1786889</name>
</gene>
<keyword evidence="3" id="KW-1185">Reference proteome</keyword>
<feature type="region of interest" description="Disordered" evidence="1">
    <location>
        <begin position="242"/>
        <end position="262"/>
    </location>
</feature>